<dbReference type="InterPro" id="IPR039899">
    <property type="entry name" value="BET1_SNARE"/>
</dbReference>
<keyword evidence="4" id="KW-0812">Transmembrane</keyword>
<keyword evidence="10" id="KW-0472">Membrane</keyword>
<dbReference type="CDD" id="cd15853">
    <property type="entry name" value="SNARE_Bet1"/>
    <property type="match status" value="1"/>
</dbReference>
<sequence length="190" mass="20767">MNEGVAGSRALEVTEREESSKALVDGLALVEQPIKKKLFQVGPGICWDGCFQGTHEIAVVLSGCSGVVFVAVAPPSHAELQESASFANLDIRNNRAALFDGIEEGGIRASSSYSSHEIDEQDNERALEGLQDRVILLKRLSGDINEEVDNHNLMLDRMGNDMDSSRGVLSGTMDRFKMLHEISQLLNLLR</sequence>
<comment type="subcellular location">
    <subcellularLocation>
        <location evidence="1">Endoplasmic reticulum membrane</location>
        <topology evidence="1">Single-pass type IV membrane protein</topology>
    </subcellularLocation>
    <subcellularLocation>
        <location evidence="2">Golgi apparatus membrane</location>
        <topology evidence="2">Single-pass type IV membrane protein</topology>
    </subcellularLocation>
</comment>
<keyword evidence="3" id="KW-0813">Transport</keyword>
<dbReference type="SUPFAM" id="SSF58038">
    <property type="entry name" value="SNARE fusion complex"/>
    <property type="match status" value="1"/>
</dbReference>
<dbReference type="Proteomes" id="UP000807159">
    <property type="component" value="Chromosome 5"/>
</dbReference>
<evidence type="ECO:0000256" key="6">
    <source>
        <dbReference type="ARBA" id="ARBA00022927"/>
    </source>
</evidence>
<keyword evidence="15" id="KW-1185">Reference proteome</keyword>
<evidence type="ECO:0000256" key="2">
    <source>
        <dbReference type="ARBA" id="ARBA00004409"/>
    </source>
</evidence>
<accession>A0A8T2YWG9</accession>
<dbReference type="SMART" id="SM00397">
    <property type="entry name" value="t_SNARE"/>
    <property type="match status" value="1"/>
</dbReference>
<name>A0A8T2YWG9_POPDE</name>
<dbReference type="PANTHER" id="PTHR12791">
    <property type="entry name" value="GOLGI SNARE BET1-RELATED"/>
    <property type="match status" value="1"/>
</dbReference>
<evidence type="ECO:0000256" key="4">
    <source>
        <dbReference type="ARBA" id="ARBA00022692"/>
    </source>
</evidence>
<keyword evidence="5" id="KW-0256">Endoplasmic reticulum</keyword>
<keyword evidence="7" id="KW-1133">Transmembrane helix</keyword>
<reference evidence="14" key="1">
    <citation type="journal article" date="2021" name="J. Hered.">
        <title>Genome Assembly of Salicaceae Populus deltoides (Eastern Cottonwood) I-69 Based on Nanopore Sequencing and Hi-C Technologies.</title>
        <authorList>
            <person name="Bai S."/>
            <person name="Wu H."/>
            <person name="Zhang J."/>
            <person name="Pan Z."/>
            <person name="Zhao W."/>
            <person name="Li Z."/>
            <person name="Tong C."/>
        </authorList>
    </citation>
    <scope>NUCLEOTIDE SEQUENCE</scope>
    <source>
        <tissue evidence="14">Leaf</tissue>
    </source>
</reference>
<evidence type="ECO:0000259" key="13">
    <source>
        <dbReference type="PROSITE" id="PS50192"/>
    </source>
</evidence>
<keyword evidence="8" id="KW-0333">Golgi apparatus</keyword>
<dbReference type="EMBL" id="JACEGQ020000005">
    <property type="protein sequence ID" value="KAH8509382.1"/>
    <property type="molecule type" value="Genomic_DNA"/>
</dbReference>
<evidence type="ECO:0000256" key="5">
    <source>
        <dbReference type="ARBA" id="ARBA00022824"/>
    </source>
</evidence>
<feature type="domain" description="T-SNARE coiled-coil homology" evidence="13">
    <location>
        <begin position="117"/>
        <end position="179"/>
    </location>
</feature>
<dbReference type="PROSITE" id="PS50192">
    <property type="entry name" value="T_SNARE"/>
    <property type="match status" value="1"/>
</dbReference>
<evidence type="ECO:0000256" key="12">
    <source>
        <dbReference type="ARBA" id="ARBA00060029"/>
    </source>
</evidence>
<dbReference type="FunFam" id="1.20.5.110:FF:000033">
    <property type="entry name" value="bet1-like SNARE 1-1"/>
    <property type="match status" value="1"/>
</dbReference>
<evidence type="ECO:0000256" key="9">
    <source>
        <dbReference type="ARBA" id="ARBA00023054"/>
    </source>
</evidence>
<proteinExistence type="inferred from homology"/>
<organism evidence="14 15">
    <name type="scientific">Populus deltoides</name>
    <name type="common">Eastern poplar</name>
    <name type="synonym">Eastern cottonwood</name>
    <dbReference type="NCBI Taxonomy" id="3696"/>
    <lineage>
        <taxon>Eukaryota</taxon>
        <taxon>Viridiplantae</taxon>
        <taxon>Streptophyta</taxon>
        <taxon>Embryophyta</taxon>
        <taxon>Tracheophyta</taxon>
        <taxon>Spermatophyta</taxon>
        <taxon>Magnoliopsida</taxon>
        <taxon>eudicotyledons</taxon>
        <taxon>Gunneridae</taxon>
        <taxon>Pentapetalae</taxon>
        <taxon>rosids</taxon>
        <taxon>fabids</taxon>
        <taxon>Malpighiales</taxon>
        <taxon>Salicaceae</taxon>
        <taxon>Saliceae</taxon>
        <taxon>Populus</taxon>
    </lineage>
</organism>
<evidence type="ECO:0000256" key="1">
    <source>
        <dbReference type="ARBA" id="ARBA00004163"/>
    </source>
</evidence>
<evidence type="ECO:0000313" key="14">
    <source>
        <dbReference type="EMBL" id="KAH8509382.1"/>
    </source>
</evidence>
<dbReference type="GO" id="GO:0015031">
    <property type="term" value="P:protein transport"/>
    <property type="evidence" value="ECO:0007669"/>
    <property type="project" value="UniProtKB-KW"/>
</dbReference>
<comment type="caution">
    <text evidence="14">The sequence shown here is derived from an EMBL/GenBank/DDBJ whole genome shotgun (WGS) entry which is preliminary data.</text>
</comment>
<evidence type="ECO:0000256" key="3">
    <source>
        <dbReference type="ARBA" id="ARBA00022448"/>
    </source>
</evidence>
<dbReference type="GO" id="GO:0000139">
    <property type="term" value="C:Golgi membrane"/>
    <property type="evidence" value="ECO:0007669"/>
    <property type="project" value="UniProtKB-SubCell"/>
</dbReference>
<gene>
    <name evidence="14" type="ORF">H0E87_011224</name>
</gene>
<protein>
    <recommendedName>
        <fullName evidence="13">t-SNARE coiled-coil homology domain-containing protein</fullName>
    </recommendedName>
</protein>
<evidence type="ECO:0000256" key="8">
    <source>
        <dbReference type="ARBA" id="ARBA00023034"/>
    </source>
</evidence>
<keyword evidence="9" id="KW-0175">Coiled coil</keyword>
<evidence type="ECO:0000256" key="10">
    <source>
        <dbReference type="ARBA" id="ARBA00023136"/>
    </source>
</evidence>
<dbReference type="AlphaFoldDB" id="A0A8T2YWG9"/>
<dbReference type="Gene3D" id="1.20.5.110">
    <property type="match status" value="1"/>
</dbReference>
<comment type="similarity">
    <text evidence="11">Belongs to the BET1 family.</text>
</comment>
<evidence type="ECO:0000256" key="11">
    <source>
        <dbReference type="ARBA" id="ARBA00037962"/>
    </source>
</evidence>
<evidence type="ECO:0000256" key="7">
    <source>
        <dbReference type="ARBA" id="ARBA00022989"/>
    </source>
</evidence>
<evidence type="ECO:0000313" key="15">
    <source>
        <dbReference type="Proteomes" id="UP000807159"/>
    </source>
</evidence>
<keyword evidence="6" id="KW-0653">Protein transport</keyword>
<dbReference type="GO" id="GO:0005789">
    <property type="term" value="C:endoplasmic reticulum membrane"/>
    <property type="evidence" value="ECO:0007669"/>
    <property type="project" value="UniProtKB-SubCell"/>
</dbReference>
<dbReference type="InterPro" id="IPR000727">
    <property type="entry name" value="T_SNARE_dom"/>
</dbReference>
<comment type="function">
    <text evidence="12">Required for vesicular transport from the ER to the Golgi complex. Functions as a SNARE associated with ER-derived vesicles.</text>
</comment>